<dbReference type="GO" id="GO:0160148">
    <property type="term" value="F:tRNA pseudouridine(55) synthase activity"/>
    <property type="evidence" value="ECO:0007669"/>
    <property type="project" value="UniProtKB-EC"/>
</dbReference>
<evidence type="ECO:0000313" key="7">
    <source>
        <dbReference type="EMBL" id="KKO06915.1"/>
    </source>
</evidence>
<dbReference type="InterPro" id="IPR032819">
    <property type="entry name" value="TruB_C"/>
</dbReference>
<dbReference type="NCBIfam" id="TIGR00431">
    <property type="entry name" value="TruB"/>
    <property type="match status" value="1"/>
</dbReference>
<dbReference type="Pfam" id="PF01509">
    <property type="entry name" value="TruB_N"/>
    <property type="match status" value="1"/>
</dbReference>
<dbReference type="InterPro" id="IPR002501">
    <property type="entry name" value="PsdUridine_synth_N"/>
</dbReference>
<dbReference type="InterPro" id="IPR014780">
    <property type="entry name" value="tRNA_psdUridine_synth_TruB"/>
</dbReference>
<dbReference type="CDD" id="cd21152">
    <property type="entry name" value="PUA_TruB_bacterial"/>
    <property type="match status" value="1"/>
</dbReference>
<dbReference type="Gene3D" id="3.30.2350.10">
    <property type="entry name" value="Pseudouridine synthase"/>
    <property type="match status" value="1"/>
</dbReference>
<accession>A0A0F9VS73</accession>
<protein>
    <recommendedName>
        <fullName evidence="1">tRNA pseudouridine(55) synthase</fullName>
        <ecNumber evidence="1">5.4.99.25</ecNumber>
    </recommendedName>
</protein>
<dbReference type="CDD" id="cd02573">
    <property type="entry name" value="PseudoU_synth_EcTruB"/>
    <property type="match status" value="1"/>
</dbReference>
<dbReference type="EMBL" id="LAZR01000014">
    <property type="protein sequence ID" value="KKO06915.1"/>
    <property type="molecule type" value="Genomic_DNA"/>
</dbReference>
<dbReference type="HAMAP" id="MF_01080">
    <property type="entry name" value="TruB_bact"/>
    <property type="match status" value="1"/>
</dbReference>
<dbReference type="InterPro" id="IPR015240">
    <property type="entry name" value="tRNA_sdUridine_synth_fam1_C"/>
</dbReference>
<evidence type="ECO:0000256" key="1">
    <source>
        <dbReference type="ARBA" id="ARBA00012787"/>
    </source>
</evidence>
<evidence type="ECO:0000259" key="5">
    <source>
        <dbReference type="Pfam" id="PF09157"/>
    </source>
</evidence>
<comment type="caution">
    <text evidence="7">The sequence shown here is derived from an EMBL/GenBank/DDBJ whole genome shotgun (WGS) entry which is preliminary data.</text>
</comment>
<evidence type="ECO:0000256" key="3">
    <source>
        <dbReference type="ARBA" id="ARBA00023235"/>
    </source>
</evidence>
<organism evidence="7">
    <name type="scientific">marine sediment metagenome</name>
    <dbReference type="NCBI Taxonomy" id="412755"/>
    <lineage>
        <taxon>unclassified sequences</taxon>
        <taxon>metagenomes</taxon>
        <taxon>ecological metagenomes</taxon>
    </lineage>
</organism>
<dbReference type="EC" id="5.4.99.25" evidence="1"/>
<dbReference type="InterPro" id="IPR015947">
    <property type="entry name" value="PUA-like_sf"/>
</dbReference>
<evidence type="ECO:0000256" key="2">
    <source>
        <dbReference type="ARBA" id="ARBA00022694"/>
    </source>
</evidence>
<feature type="domain" description="tRNA pseudouridylate synthase B C-terminal" evidence="6">
    <location>
        <begin position="183"/>
        <end position="239"/>
    </location>
</feature>
<feature type="domain" description="Pseudouridine synthase II N-terminal" evidence="4">
    <location>
        <begin position="34"/>
        <end position="182"/>
    </location>
</feature>
<gene>
    <name evidence="7" type="ORF">LCGC14_0061010</name>
</gene>
<dbReference type="SUPFAM" id="SSF55120">
    <property type="entry name" value="Pseudouridine synthase"/>
    <property type="match status" value="1"/>
</dbReference>
<evidence type="ECO:0000259" key="4">
    <source>
        <dbReference type="Pfam" id="PF01509"/>
    </source>
</evidence>
<dbReference type="InterPro" id="IPR020103">
    <property type="entry name" value="PsdUridine_synth_cat_dom_sf"/>
</dbReference>
<dbReference type="FunFam" id="3.30.2350.10:FF:000011">
    <property type="entry name" value="tRNA pseudouridine synthase B"/>
    <property type="match status" value="1"/>
</dbReference>
<dbReference type="SUPFAM" id="SSF88697">
    <property type="entry name" value="PUA domain-like"/>
    <property type="match status" value="1"/>
</dbReference>
<reference evidence="7" key="1">
    <citation type="journal article" date="2015" name="Nature">
        <title>Complex archaea that bridge the gap between prokaryotes and eukaryotes.</title>
        <authorList>
            <person name="Spang A."/>
            <person name="Saw J.H."/>
            <person name="Jorgensen S.L."/>
            <person name="Zaremba-Niedzwiedzka K."/>
            <person name="Martijn J."/>
            <person name="Lind A.E."/>
            <person name="van Eijk R."/>
            <person name="Schleper C."/>
            <person name="Guy L."/>
            <person name="Ettema T.J."/>
        </authorList>
    </citation>
    <scope>NUCLEOTIDE SEQUENCE</scope>
</reference>
<dbReference type="AlphaFoldDB" id="A0A0F9VS73"/>
<dbReference type="GO" id="GO:0006400">
    <property type="term" value="P:tRNA modification"/>
    <property type="evidence" value="ECO:0007669"/>
    <property type="project" value="TreeGrafter"/>
</dbReference>
<dbReference type="InterPro" id="IPR036974">
    <property type="entry name" value="PUA_sf"/>
</dbReference>
<name>A0A0F9VS73_9ZZZZ</name>
<dbReference type="Pfam" id="PF09157">
    <property type="entry name" value="TruB-C_2"/>
    <property type="match status" value="1"/>
</dbReference>
<dbReference type="GO" id="GO:1990481">
    <property type="term" value="P:mRNA pseudouridine synthesis"/>
    <property type="evidence" value="ECO:0007669"/>
    <property type="project" value="TreeGrafter"/>
</dbReference>
<keyword evidence="2" id="KW-0819">tRNA processing</keyword>
<dbReference type="Pfam" id="PF16198">
    <property type="entry name" value="TruB_C_2"/>
    <property type="match status" value="1"/>
</dbReference>
<dbReference type="GO" id="GO:0003723">
    <property type="term" value="F:RNA binding"/>
    <property type="evidence" value="ECO:0007669"/>
    <property type="project" value="InterPro"/>
</dbReference>
<sequence>MATDRKRKGRDISGILLLDKPQGMSSNACLQQAKRLFQASKAGHTGALDPLATGVLPLCFGEATKVSQFLLEADKRYLTTIKLGERTNTADAEGEVISTRPVGELSEQALVTCLSRFNGDIEQVPPMYSALKHKGQPLYKLARAGQEVERKSRQVTIHDLILHEFDGASLTLEIHCSKGTYVRTIADDLGEALGCGAHVTALRRLQAGVFRLQNCVTPEVLQTIFDAEGTDGLDALLQAPDLAIAHLPKAEMSAQMAAYVRQGQAVMLRQLPASGLVRLYDEAEFIGIGEMLDDGRVKPHRLIKETAR</sequence>
<keyword evidence="3" id="KW-0413">Isomerase</keyword>
<evidence type="ECO:0000259" key="6">
    <source>
        <dbReference type="Pfam" id="PF16198"/>
    </source>
</evidence>
<dbReference type="Gene3D" id="2.30.130.10">
    <property type="entry name" value="PUA domain"/>
    <property type="match status" value="1"/>
</dbReference>
<dbReference type="PANTHER" id="PTHR13767:SF2">
    <property type="entry name" value="PSEUDOURIDYLATE SYNTHASE TRUB1"/>
    <property type="match status" value="1"/>
</dbReference>
<feature type="domain" description="tRNA pseudouridine synthase II TruB subfamily 1 C-terminal" evidence="5">
    <location>
        <begin position="248"/>
        <end position="303"/>
    </location>
</feature>
<dbReference type="PANTHER" id="PTHR13767">
    <property type="entry name" value="TRNA-PSEUDOURIDINE SYNTHASE"/>
    <property type="match status" value="1"/>
</dbReference>
<proteinExistence type="inferred from homology"/>